<reference evidence="4" key="2">
    <citation type="submission" date="2020-11" db="EMBL/GenBank/DDBJ databases">
        <authorList>
            <person name="McCartney M.A."/>
            <person name="Auch B."/>
            <person name="Kono T."/>
            <person name="Mallez S."/>
            <person name="Becker A."/>
            <person name="Gohl D.M."/>
            <person name="Silverstein K.A.T."/>
            <person name="Koren S."/>
            <person name="Bechman K.B."/>
            <person name="Herman A."/>
            <person name="Abrahante J.E."/>
            <person name="Garbe J."/>
        </authorList>
    </citation>
    <scope>NUCLEOTIDE SEQUENCE</scope>
    <source>
        <strain evidence="4">Duluth1</strain>
        <tissue evidence="4">Whole animal</tissue>
    </source>
</reference>
<dbReference type="InterPro" id="IPR011626">
    <property type="entry name" value="Alpha-macroglobulin_TED"/>
</dbReference>
<keyword evidence="2" id="KW-0882">Thioester bond</keyword>
<dbReference type="GO" id="GO:0005615">
    <property type="term" value="C:extracellular space"/>
    <property type="evidence" value="ECO:0007669"/>
    <property type="project" value="InterPro"/>
</dbReference>
<gene>
    <name evidence="4" type="ORF">DPMN_186244</name>
</gene>
<dbReference type="InterPro" id="IPR008930">
    <property type="entry name" value="Terpenoid_cyclase/PrenylTrfase"/>
</dbReference>
<dbReference type="Pfam" id="PF07678">
    <property type="entry name" value="TED_complement"/>
    <property type="match status" value="1"/>
</dbReference>
<evidence type="ECO:0000259" key="3">
    <source>
        <dbReference type="Pfam" id="PF07678"/>
    </source>
</evidence>
<evidence type="ECO:0000313" key="5">
    <source>
        <dbReference type="Proteomes" id="UP000828390"/>
    </source>
</evidence>
<dbReference type="PANTHER" id="PTHR11412:SF136">
    <property type="entry name" value="CD109 ANTIGEN"/>
    <property type="match status" value="1"/>
</dbReference>
<name>A0A9D4I809_DREPO</name>
<dbReference type="InterPro" id="IPR050473">
    <property type="entry name" value="A2M/Complement_sys"/>
</dbReference>
<evidence type="ECO:0000256" key="1">
    <source>
        <dbReference type="ARBA" id="ARBA00022729"/>
    </source>
</evidence>
<comment type="caution">
    <text evidence="4">The sequence shown here is derived from an EMBL/GenBank/DDBJ whole genome shotgun (WGS) entry which is preliminary data.</text>
</comment>
<proteinExistence type="predicted"/>
<evidence type="ECO:0000256" key="2">
    <source>
        <dbReference type="ARBA" id="ARBA00022966"/>
    </source>
</evidence>
<dbReference type="AlphaFoldDB" id="A0A9D4I809"/>
<dbReference type="PANTHER" id="PTHR11412">
    <property type="entry name" value="MACROGLOBULIN / COMPLEMENT"/>
    <property type="match status" value="1"/>
</dbReference>
<protein>
    <recommendedName>
        <fullName evidence="3">Alpha-macroglobulin-like TED domain-containing protein</fullName>
    </recommendedName>
</protein>
<keyword evidence="5" id="KW-1185">Reference proteome</keyword>
<keyword evidence="1" id="KW-0732">Signal</keyword>
<dbReference type="Proteomes" id="UP000828390">
    <property type="component" value="Unassembled WGS sequence"/>
</dbReference>
<sequence>MAALEKLSDSTLRANPYLLAISTYALALSNSTNKERFITMLRAMKRDDGGRMYWLTSSGSTSADTIETTAYALLAHLQFDDIISSQKIVAWLTQQVRGSGNWRTTKDSAFAYQAVAAFIARNYIPEVNLKTRIESGDGQWVEIKDLSNQNSYKLIPGLKVPNGDKLKVTVTGIGTGIFTINLFYKEGRRDLSLSNQPSQNQKRNHRDC</sequence>
<dbReference type="Gene3D" id="1.50.10.20">
    <property type="match status" value="1"/>
</dbReference>
<organism evidence="4 5">
    <name type="scientific">Dreissena polymorpha</name>
    <name type="common">Zebra mussel</name>
    <name type="synonym">Mytilus polymorpha</name>
    <dbReference type="NCBI Taxonomy" id="45954"/>
    <lineage>
        <taxon>Eukaryota</taxon>
        <taxon>Metazoa</taxon>
        <taxon>Spiralia</taxon>
        <taxon>Lophotrochozoa</taxon>
        <taxon>Mollusca</taxon>
        <taxon>Bivalvia</taxon>
        <taxon>Autobranchia</taxon>
        <taxon>Heteroconchia</taxon>
        <taxon>Euheterodonta</taxon>
        <taxon>Imparidentia</taxon>
        <taxon>Neoheterodontei</taxon>
        <taxon>Myida</taxon>
        <taxon>Dreissenoidea</taxon>
        <taxon>Dreissenidae</taxon>
        <taxon>Dreissena</taxon>
    </lineage>
</organism>
<feature type="domain" description="Alpha-macroglobulin-like TED" evidence="3">
    <location>
        <begin position="8"/>
        <end position="117"/>
    </location>
</feature>
<accession>A0A9D4I809</accession>
<dbReference type="EMBL" id="JAIWYP010000010">
    <property type="protein sequence ID" value="KAH3751675.1"/>
    <property type="molecule type" value="Genomic_DNA"/>
</dbReference>
<reference evidence="4" key="1">
    <citation type="journal article" date="2019" name="bioRxiv">
        <title>The Genome of the Zebra Mussel, Dreissena polymorpha: A Resource for Invasive Species Research.</title>
        <authorList>
            <person name="McCartney M.A."/>
            <person name="Auch B."/>
            <person name="Kono T."/>
            <person name="Mallez S."/>
            <person name="Zhang Y."/>
            <person name="Obille A."/>
            <person name="Becker A."/>
            <person name="Abrahante J.E."/>
            <person name="Garbe J."/>
            <person name="Badalamenti J.P."/>
            <person name="Herman A."/>
            <person name="Mangelson H."/>
            <person name="Liachko I."/>
            <person name="Sullivan S."/>
            <person name="Sone E.D."/>
            <person name="Koren S."/>
            <person name="Silverstein K.A.T."/>
            <person name="Beckman K.B."/>
            <person name="Gohl D.M."/>
        </authorList>
    </citation>
    <scope>NUCLEOTIDE SEQUENCE</scope>
    <source>
        <strain evidence="4">Duluth1</strain>
        <tissue evidence="4">Whole animal</tissue>
    </source>
</reference>
<evidence type="ECO:0000313" key="4">
    <source>
        <dbReference type="EMBL" id="KAH3751675.1"/>
    </source>
</evidence>
<dbReference type="SUPFAM" id="SSF48239">
    <property type="entry name" value="Terpenoid cyclases/Protein prenyltransferases"/>
    <property type="match status" value="1"/>
</dbReference>